<name>A0A8D9EPQ6_9HEMI</name>
<dbReference type="AlphaFoldDB" id="A0A8D9EPQ6"/>
<dbReference type="EMBL" id="HBUF01556243">
    <property type="protein sequence ID" value="CAG6760409.1"/>
    <property type="molecule type" value="Transcribed_RNA"/>
</dbReference>
<evidence type="ECO:0000313" key="1">
    <source>
        <dbReference type="EMBL" id="CAG6760409.1"/>
    </source>
</evidence>
<sequence>MYDDIIILSPCHVYSTQYSYGCPSRYYNAMDGQPLAYSLGYTCAVRVVYSDKPDKPLIIYLIQKKRGPQDCQPGKMFKQNNITHIRTYLILGSYSYRFSQHKLA</sequence>
<proteinExistence type="predicted"/>
<protein>
    <submittedName>
        <fullName evidence="1">Uncharacterized protein</fullName>
    </submittedName>
</protein>
<accession>A0A8D9EPQ6</accession>
<reference evidence="1" key="1">
    <citation type="submission" date="2021-05" db="EMBL/GenBank/DDBJ databases">
        <authorList>
            <person name="Alioto T."/>
            <person name="Alioto T."/>
            <person name="Gomez Garrido J."/>
        </authorList>
    </citation>
    <scope>NUCLEOTIDE SEQUENCE</scope>
</reference>
<organism evidence="1">
    <name type="scientific">Cacopsylla melanoneura</name>
    <dbReference type="NCBI Taxonomy" id="428564"/>
    <lineage>
        <taxon>Eukaryota</taxon>
        <taxon>Metazoa</taxon>
        <taxon>Ecdysozoa</taxon>
        <taxon>Arthropoda</taxon>
        <taxon>Hexapoda</taxon>
        <taxon>Insecta</taxon>
        <taxon>Pterygota</taxon>
        <taxon>Neoptera</taxon>
        <taxon>Paraneoptera</taxon>
        <taxon>Hemiptera</taxon>
        <taxon>Sternorrhyncha</taxon>
        <taxon>Psylloidea</taxon>
        <taxon>Psyllidae</taxon>
        <taxon>Psyllinae</taxon>
        <taxon>Cacopsylla</taxon>
    </lineage>
</organism>